<dbReference type="SMART" id="SM00385">
    <property type="entry name" value="CYCLIN"/>
    <property type="match status" value="1"/>
</dbReference>
<protein>
    <recommendedName>
        <fullName evidence="2">Cyclin-like domain-containing protein</fullName>
    </recommendedName>
</protein>
<dbReference type="InterPro" id="IPR039361">
    <property type="entry name" value="Cyclin"/>
</dbReference>
<dbReference type="InterPro" id="IPR036915">
    <property type="entry name" value="Cyclin-like_sf"/>
</dbReference>
<dbReference type="Pfam" id="PF00134">
    <property type="entry name" value="Cyclin_N"/>
    <property type="match status" value="1"/>
</dbReference>
<evidence type="ECO:0000259" key="2">
    <source>
        <dbReference type="SMART" id="SM00385"/>
    </source>
</evidence>
<dbReference type="PANTHER" id="PTHR10177">
    <property type="entry name" value="CYCLINS"/>
    <property type="match status" value="1"/>
</dbReference>
<dbReference type="InterPro" id="IPR013763">
    <property type="entry name" value="Cyclin-like_dom"/>
</dbReference>
<dbReference type="EMBL" id="HBHR01018844">
    <property type="protein sequence ID" value="CAD9870249.1"/>
    <property type="molecule type" value="Transcribed_RNA"/>
</dbReference>
<evidence type="ECO:0000256" key="1">
    <source>
        <dbReference type="RuleBase" id="RU000383"/>
    </source>
</evidence>
<proteinExistence type="inferred from homology"/>
<dbReference type="AlphaFoldDB" id="A0A7S2V373"/>
<accession>A0A7S2V373</accession>
<sequence>MEGGEESLAVKIKNLQSREHNYRPKGNYLAIQEHGMKAGWRKRIIKWYVEVAQNFDLSRDAISISINFLDRYLSKKSCSKLMFQLAGMTTVFMAAKIESSRSLQVQDLLPLSADFFSAADVAAMELDILGELKCHLNPPTPYDFLRGLASVFPIAFEVAEGYVDRSHNEYEMLQFAPSAIAISAAALAFSSPGHVCGRYQCSCREQFILSLETVGLDFNEGVRMCEERMFKCFQVASTTMHGSSASPNSVGDFLANNCMGLPQPVNGLVDFGQKYRTPEKGPAEDVTKKRISPVCQKSSVNTNCISSLRMHSRKRLSTDGRSAFDTPPRKRVLVDLEVPSQFTV</sequence>
<feature type="domain" description="Cyclin-like" evidence="2">
    <location>
        <begin position="46"/>
        <end position="130"/>
    </location>
</feature>
<evidence type="ECO:0000313" key="3">
    <source>
        <dbReference type="EMBL" id="CAD9870249.1"/>
    </source>
</evidence>
<keyword evidence="1" id="KW-0195">Cyclin</keyword>
<dbReference type="Gene3D" id="1.10.472.10">
    <property type="entry name" value="Cyclin-like"/>
    <property type="match status" value="2"/>
</dbReference>
<comment type="similarity">
    <text evidence="1">Belongs to the cyclin family.</text>
</comment>
<dbReference type="FunFam" id="1.10.472.10:FF:000057">
    <property type="entry name" value="Cyclin N-terminal domain containing 2"/>
    <property type="match status" value="1"/>
</dbReference>
<organism evidence="3">
    <name type="scientific">Fibrocapsa japonica</name>
    <dbReference type="NCBI Taxonomy" id="94617"/>
    <lineage>
        <taxon>Eukaryota</taxon>
        <taxon>Sar</taxon>
        <taxon>Stramenopiles</taxon>
        <taxon>Ochrophyta</taxon>
        <taxon>Raphidophyceae</taxon>
        <taxon>Chattonellales</taxon>
        <taxon>Chattonellaceae</taxon>
        <taxon>Fibrocapsa</taxon>
    </lineage>
</organism>
<gene>
    <name evidence="3" type="ORF">FJAP1339_LOCUS9549</name>
</gene>
<dbReference type="InterPro" id="IPR006671">
    <property type="entry name" value="Cyclin_N"/>
</dbReference>
<reference evidence="3" key="1">
    <citation type="submission" date="2021-01" db="EMBL/GenBank/DDBJ databases">
        <authorList>
            <person name="Corre E."/>
            <person name="Pelletier E."/>
            <person name="Niang G."/>
            <person name="Scheremetjew M."/>
            <person name="Finn R."/>
            <person name="Kale V."/>
            <person name="Holt S."/>
            <person name="Cochrane G."/>
            <person name="Meng A."/>
            <person name="Brown T."/>
            <person name="Cohen L."/>
        </authorList>
    </citation>
    <scope>NUCLEOTIDE SEQUENCE</scope>
    <source>
        <strain evidence="3">CCMP1661</strain>
    </source>
</reference>
<dbReference type="SUPFAM" id="SSF47954">
    <property type="entry name" value="Cyclin-like"/>
    <property type="match status" value="2"/>
</dbReference>
<name>A0A7S2V373_9STRA</name>